<protein>
    <submittedName>
        <fullName evidence="1">Uncharacterized protein</fullName>
    </submittedName>
</protein>
<name>A0ABQ7RZQ8_PICAN</name>
<keyword evidence="2" id="KW-1185">Reference proteome</keyword>
<organism evidence="1 2">
    <name type="scientific">Pichia angusta</name>
    <name type="common">Yeast</name>
    <name type="synonym">Hansenula polymorpha</name>
    <dbReference type="NCBI Taxonomy" id="870730"/>
    <lineage>
        <taxon>Eukaryota</taxon>
        <taxon>Fungi</taxon>
        <taxon>Dikarya</taxon>
        <taxon>Ascomycota</taxon>
        <taxon>Saccharomycotina</taxon>
        <taxon>Pichiomycetes</taxon>
        <taxon>Pichiales</taxon>
        <taxon>Pichiaceae</taxon>
        <taxon>Ogataea</taxon>
    </lineage>
</organism>
<reference evidence="1 2" key="1">
    <citation type="journal article" date="2021" name="G3 (Bethesda)">
        <title>Genomic diversity, chromosomal rearrangements, and interspecies hybridization in the ogataea polymorpha species complex.</title>
        <authorList>
            <person name="Hanson S.J."/>
            <person name="Cinneide E.O."/>
            <person name="Salzberg L.I."/>
            <person name="Wolfe K.H."/>
            <person name="McGowan J."/>
            <person name="Fitzpatrick D.A."/>
            <person name="Matlin K."/>
        </authorList>
    </citation>
    <scope>NUCLEOTIDE SEQUENCE [LARGE SCALE GENOMIC DNA]</scope>
    <source>
        <strain evidence="1">51-138</strain>
    </source>
</reference>
<sequence>MECSWITGYRTRRIPAPVPPTTLWNATNANFWSRFPNMRLHIGVVVHPVVAAVPHSGRYGWVGFAFIFSPSIVNLPGWFDIKQAIHLVSLRPPAASVVSYPHS</sequence>
<proteinExistence type="predicted"/>
<comment type="caution">
    <text evidence="1">The sequence shown here is derived from an EMBL/GenBank/DDBJ whole genome shotgun (WGS) entry which is preliminary data.</text>
</comment>
<dbReference type="Proteomes" id="UP001197328">
    <property type="component" value="Unassembled WGS sequence"/>
</dbReference>
<gene>
    <name evidence="1" type="ORF">KL940_002133</name>
</gene>
<evidence type="ECO:0000313" key="2">
    <source>
        <dbReference type="Proteomes" id="UP001197328"/>
    </source>
</evidence>
<accession>A0ABQ7RZQ8</accession>
<evidence type="ECO:0000313" key="1">
    <source>
        <dbReference type="EMBL" id="KAG7850573.1"/>
    </source>
</evidence>
<dbReference type="EMBL" id="JAHLVD010000004">
    <property type="protein sequence ID" value="KAG7850573.1"/>
    <property type="molecule type" value="Genomic_DNA"/>
</dbReference>